<dbReference type="SFLD" id="SFLDS00019">
    <property type="entry name" value="Glutathione_Transferase_(cytos"/>
    <property type="match status" value="1"/>
</dbReference>
<dbReference type="CDD" id="cd03189">
    <property type="entry name" value="GST_C_GTT1_like"/>
    <property type="match status" value="1"/>
</dbReference>
<dbReference type="RefSeq" id="WP_311369204.1">
    <property type="nucleotide sequence ID" value="NZ_JAVRHX010000003.1"/>
</dbReference>
<evidence type="ECO:0000313" key="5">
    <source>
        <dbReference type="Proteomes" id="UP001253545"/>
    </source>
</evidence>
<sequence length="223" mass="25355">MFTLHHLNESRSQRIIWLFELLNVEYEIKVYKRDATTNLAPAELSQIHPIGAAPILTHNDRSIAETGAICEYIVHQVGNETLLPSKLDDKHIDVQFWSHFAEGSMMPPLVASLVLNKGKEKASPFFIKFVISKFVDAVMEKYFGKVIHRNLHFIEQHLQGKTWFVGDTPTLADVQMSFPLEALHKNGRLAGLPNTKSYVENLHNEPSYQNAMTKMLEAEKDAS</sequence>
<gene>
    <name evidence="4" type="ORF">RM552_12590</name>
</gene>
<feature type="domain" description="GST N-terminal" evidence="2">
    <location>
        <begin position="1"/>
        <end position="81"/>
    </location>
</feature>
<dbReference type="SFLD" id="SFLDG00358">
    <property type="entry name" value="Main_(cytGST)"/>
    <property type="match status" value="1"/>
</dbReference>
<dbReference type="SUPFAM" id="SSF47616">
    <property type="entry name" value="GST C-terminal domain-like"/>
    <property type="match status" value="1"/>
</dbReference>
<dbReference type="Proteomes" id="UP001253545">
    <property type="component" value="Unassembled WGS sequence"/>
</dbReference>
<comment type="caution">
    <text evidence="4">The sequence shown here is derived from an EMBL/GenBank/DDBJ whole genome shotgun (WGS) entry which is preliminary data.</text>
</comment>
<comment type="similarity">
    <text evidence="1">Belongs to the GST superfamily.</text>
</comment>
<dbReference type="CDD" id="cd03046">
    <property type="entry name" value="GST_N_GTT1_like"/>
    <property type="match status" value="1"/>
</dbReference>
<dbReference type="SFLD" id="SFLDG01150">
    <property type="entry name" value="Main.1:_Beta-like"/>
    <property type="match status" value="1"/>
</dbReference>
<dbReference type="InterPro" id="IPR036282">
    <property type="entry name" value="Glutathione-S-Trfase_C_sf"/>
</dbReference>
<evidence type="ECO:0000259" key="3">
    <source>
        <dbReference type="PROSITE" id="PS50405"/>
    </source>
</evidence>
<dbReference type="Gene3D" id="3.40.30.10">
    <property type="entry name" value="Glutaredoxin"/>
    <property type="match status" value="1"/>
</dbReference>
<dbReference type="PROSITE" id="PS50404">
    <property type="entry name" value="GST_NTER"/>
    <property type="match status" value="1"/>
</dbReference>
<proteinExistence type="inferred from homology"/>
<dbReference type="InterPro" id="IPR004046">
    <property type="entry name" value="GST_C"/>
</dbReference>
<reference evidence="4 5" key="1">
    <citation type="submission" date="2023-09" db="EMBL/GenBank/DDBJ databases">
        <authorList>
            <person name="Rey-Velasco X."/>
        </authorList>
    </citation>
    <scope>NUCLEOTIDE SEQUENCE [LARGE SCALE GENOMIC DNA]</scope>
    <source>
        <strain evidence="4 5">P117</strain>
    </source>
</reference>
<evidence type="ECO:0000313" key="4">
    <source>
        <dbReference type="EMBL" id="MDT0595688.1"/>
    </source>
</evidence>
<dbReference type="Gene3D" id="1.20.1050.10">
    <property type="match status" value="1"/>
</dbReference>
<feature type="domain" description="GST C-terminal" evidence="3">
    <location>
        <begin position="87"/>
        <end position="222"/>
    </location>
</feature>
<dbReference type="InterPro" id="IPR036249">
    <property type="entry name" value="Thioredoxin-like_sf"/>
</dbReference>
<dbReference type="PANTHER" id="PTHR44051">
    <property type="entry name" value="GLUTATHIONE S-TRANSFERASE-RELATED"/>
    <property type="match status" value="1"/>
</dbReference>
<dbReference type="Pfam" id="PF00043">
    <property type="entry name" value="GST_C"/>
    <property type="match status" value="1"/>
</dbReference>
<organism evidence="4 5">
    <name type="scientific">Glaciecola petra</name>
    <dbReference type="NCBI Taxonomy" id="3075602"/>
    <lineage>
        <taxon>Bacteria</taxon>
        <taxon>Pseudomonadati</taxon>
        <taxon>Pseudomonadota</taxon>
        <taxon>Gammaproteobacteria</taxon>
        <taxon>Alteromonadales</taxon>
        <taxon>Alteromonadaceae</taxon>
        <taxon>Glaciecola</taxon>
    </lineage>
</organism>
<name>A0ABU2ZUH0_9ALTE</name>
<dbReference type="PROSITE" id="PS50405">
    <property type="entry name" value="GST_CTER"/>
    <property type="match status" value="1"/>
</dbReference>
<dbReference type="InterPro" id="IPR010987">
    <property type="entry name" value="Glutathione-S-Trfase_C-like"/>
</dbReference>
<dbReference type="InterPro" id="IPR004045">
    <property type="entry name" value="Glutathione_S-Trfase_N"/>
</dbReference>
<dbReference type="Pfam" id="PF02798">
    <property type="entry name" value="GST_N"/>
    <property type="match status" value="1"/>
</dbReference>
<dbReference type="PANTHER" id="PTHR44051:SF9">
    <property type="entry name" value="GLUTATHIONE S-TRANSFERASE 1"/>
    <property type="match status" value="1"/>
</dbReference>
<dbReference type="SUPFAM" id="SSF52833">
    <property type="entry name" value="Thioredoxin-like"/>
    <property type="match status" value="1"/>
</dbReference>
<dbReference type="EMBL" id="JAVRHX010000003">
    <property type="protein sequence ID" value="MDT0595688.1"/>
    <property type="molecule type" value="Genomic_DNA"/>
</dbReference>
<protein>
    <submittedName>
        <fullName evidence="4">Glutathione S-transferase</fullName>
    </submittedName>
</protein>
<dbReference type="InterPro" id="IPR040079">
    <property type="entry name" value="Glutathione_S-Trfase"/>
</dbReference>
<evidence type="ECO:0000256" key="1">
    <source>
        <dbReference type="RuleBase" id="RU003494"/>
    </source>
</evidence>
<keyword evidence="5" id="KW-1185">Reference proteome</keyword>
<accession>A0ABU2ZUH0</accession>
<evidence type="ECO:0000259" key="2">
    <source>
        <dbReference type="PROSITE" id="PS50404"/>
    </source>
</evidence>